<evidence type="ECO:0000256" key="1">
    <source>
        <dbReference type="SAM" id="Phobius"/>
    </source>
</evidence>
<dbReference type="RefSeq" id="WP_012226893.1">
    <property type="nucleotide sequence ID" value="NZ_HG422565.1"/>
</dbReference>
<dbReference type="Proteomes" id="UP000018291">
    <property type="component" value="Unassembled WGS sequence"/>
</dbReference>
<organism evidence="2 3">
    <name type="scientific">Candidatus Neomicrothrix parvicella RN1</name>
    <dbReference type="NCBI Taxonomy" id="1229780"/>
    <lineage>
        <taxon>Bacteria</taxon>
        <taxon>Bacillati</taxon>
        <taxon>Actinomycetota</taxon>
        <taxon>Acidimicrobiia</taxon>
        <taxon>Acidimicrobiales</taxon>
        <taxon>Microthrixaceae</taxon>
        <taxon>Candidatus Neomicrothrix</taxon>
    </lineage>
</organism>
<dbReference type="HOGENOM" id="CLU_2841626_0_0_11"/>
<evidence type="ECO:0000313" key="3">
    <source>
        <dbReference type="Proteomes" id="UP000018291"/>
    </source>
</evidence>
<gene>
    <name evidence="2" type="ORF">BN381_290162</name>
</gene>
<keyword evidence="3" id="KW-1185">Reference proteome</keyword>
<keyword evidence="1" id="KW-0812">Transmembrane</keyword>
<keyword evidence="1" id="KW-1133">Transmembrane helix</keyword>
<dbReference type="EMBL" id="CANL01000022">
    <property type="protein sequence ID" value="CCM63794.1"/>
    <property type="molecule type" value="Genomic_DNA"/>
</dbReference>
<comment type="caution">
    <text evidence="2">The sequence shown here is derived from an EMBL/GenBank/DDBJ whole genome shotgun (WGS) entry which is preliminary data.</text>
</comment>
<sequence>MGSTRQGSAAPSSTEPGRLTRIGGAAALLAAGTFFYGIVMFATTFVDYTDPDATPSESVDFLIGH</sequence>
<reference evidence="2 3" key="1">
    <citation type="journal article" date="2013" name="ISME J.">
        <title>Metabolic model for the filamentous 'Candidatus Microthrix parvicella' based on genomic and metagenomic analyses.</title>
        <authorList>
            <person name="Jon McIlroy S."/>
            <person name="Kristiansen R."/>
            <person name="Albertsen M."/>
            <person name="Michael Karst S."/>
            <person name="Rossetti S."/>
            <person name="Lund Nielsen J."/>
            <person name="Tandoi V."/>
            <person name="James Seviour R."/>
            <person name="Nielsen P.H."/>
        </authorList>
    </citation>
    <scope>NUCLEOTIDE SEQUENCE [LARGE SCALE GENOMIC DNA]</scope>
    <source>
        <strain evidence="2 3">RN1</strain>
    </source>
</reference>
<feature type="transmembrane region" description="Helical" evidence="1">
    <location>
        <begin position="21"/>
        <end position="46"/>
    </location>
</feature>
<protein>
    <submittedName>
        <fullName evidence="2">Uncharacterized protein</fullName>
    </submittedName>
</protein>
<keyword evidence="1" id="KW-0472">Membrane</keyword>
<dbReference type="STRING" id="1229780.BN381_290162"/>
<proteinExistence type="predicted"/>
<name>R4YYZ5_9ACTN</name>
<accession>R4YYZ5</accession>
<dbReference type="AlphaFoldDB" id="R4YYZ5"/>
<evidence type="ECO:0000313" key="2">
    <source>
        <dbReference type="EMBL" id="CCM63794.1"/>
    </source>
</evidence>